<dbReference type="RefSeq" id="WP_115375123.1">
    <property type="nucleotide sequence ID" value="NZ_QASA01000001.1"/>
</dbReference>
<reference evidence="2 3" key="1">
    <citation type="submission" date="2018-04" db="EMBL/GenBank/DDBJ databases">
        <title>Adhaeribacter sp. HMF7616 genome sequencing and assembly.</title>
        <authorList>
            <person name="Kang H."/>
            <person name="Kang J."/>
            <person name="Cha I."/>
            <person name="Kim H."/>
            <person name="Joh K."/>
        </authorList>
    </citation>
    <scope>NUCLEOTIDE SEQUENCE [LARGE SCALE GENOMIC DNA]</scope>
    <source>
        <strain evidence="2 3">HMF7616</strain>
    </source>
</reference>
<dbReference type="AlphaFoldDB" id="A0A369QPI0"/>
<dbReference type="PROSITE" id="PS51257">
    <property type="entry name" value="PROKAR_LIPOPROTEIN"/>
    <property type="match status" value="1"/>
</dbReference>
<name>A0A369QPI0_9BACT</name>
<dbReference type="EMBL" id="QASA01000001">
    <property type="protein sequence ID" value="RDC66232.1"/>
    <property type="molecule type" value="Genomic_DNA"/>
</dbReference>
<dbReference type="Proteomes" id="UP000253919">
    <property type="component" value="Unassembled WGS sequence"/>
</dbReference>
<dbReference type="GO" id="GO:0047632">
    <property type="term" value="F:agmatine deiminase activity"/>
    <property type="evidence" value="ECO:0007669"/>
    <property type="project" value="UniProtKB-EC"/>
</dbReference>
<dbReference type="PANTHER" id="PTHR31377">
    <property type="entry name" value="AGMATINE DEIMINASE-RELATED"/>
    <property type="match status" value="1"/>
</dbReference>
<dbReference type="EC" id="3.5.3.12" evidence="2"/>
<organism evidence="2 3">
    <name type="scientific">Adhaeribacter pallidiroseus</name>
    <dbReference type="NCBI Taxonomy" id="2072847"/>
    <lineage>
        <taxon>Bacteria</taxon>
        <taxon>Pseudomonadati</taxon>
        <taxon>Bacteroidota</taxon>
        <taxon>Cytophagia</taxon>
        <taxon>Cytophagales</taxon>
        <taxon>Hymenobacteraceae</taxon>
        <taxon>Adhaeribacter</taxon>
    </lineage>
</organism>
<dbReference type="OrthoDB" id="9808013at2"/>
<dbReference type="Pfam" id="PF04371">
    <property type="entry name" value="PAD_porph"/>
    <property type="match status" value="2"/>
</dbReference>
<keyword evidence="1 2" id="KW-0378">Hydrolase</keyword>
<evidence type="ECO:0000313" key="3">
    <source>
        <dbReference type="Proteomes" id="UP000253919"/>
    </source>
</evidence>
<evidence type="ECO:0000256" key="1">
    <source>
        <dbReference type="ARBA" id="ARBA00022801"/>
    </source>
</evidence>
<comment type="caution">
    <text evidence="2">The sequence shown here is derived from an EMBL/GenBank/DDBJ whole genome shotgun (WGS) entry which is preliminary data.</text>
</comment>
<dbReference type="InterPro" id="IPR007466">
    <property type="entry name" value="Peptidyl-Arg-deiminase_porph"/>
</dbReference>
<sequence>MRIIYLPVWATRLLLASSLLSSLLGCREPDLFTSHGTSQSVHRQAIAAEEKRVPAEWEAHESIWMAWPTYHNKHDWDAEATYAQLLQALITKVPVELCVADAAMQQKVQAYLQAKGIAAGQFGSRIRFRIMNYQDIWLRDTGPIFVQQGKQLLAVDFNFDGWGWGGFVKDPEFSDFLQLEEGVDRSIAQMVNVTPVKSKLTLEGGALEFNGQGTVIVSEDVVFQRNPGWNKLQVEAEFRRLFSTRKVIWLTGFMGNDAHPVINSPYQMAVQETPQPVYTLMTTNGHTDAFVRFTSSNTVLLAQPPSEQEAAQDPVVAQNRKTLLEAQRVLSTSTDQDNQPLQIRYMPETRSMLVKLDEQDKIYQLMTFLNFEREGKTNIDPTKPITGVLASSYLNYLVTNNLVLVAKYAELYPDMAAKDAQAIQVLQQAFPGRQVVAIDARAINVGGGGIHCITRQMPKTEVPAL</sequence>
<dbReference type="GO" id="GO:0009446">
    <property type="term" value="P:putrescine biosynthetic process"/>
    <property type="evidence" value="ECO:0007669"/>
    <property type="project" value="InterPro"/>
</dbReference>
<evidence type="ECO:0000313" key="2">
    <source>
        <dbReference type="EMBL" id="RDC66232.1"/>
    </source>
</evidence>
<proteinExistence type="predicted"/>
<dbReference type="PANTHER" id="PTHR31377:SF0">
    <property type="entry name" value="AGMATINE DEIMINASE-RELATED"/>
    <property type="match status" value="1"/>
</dbReference>
<dbReference type="Gene3D" id="3.75.10.10">
    <property type="entry name" value="L-arginine/glycine Amidinotransferase, Chain A"/>
    <property type="match status" value="1"/>
</dbReference>
<accession>A0A369QPI0</accession>
<protein>
    <submittedName>
        <fullName evidence="2">Agmatine deiminase</fullName>
        <ecNumber evidence="2">3.5.3.12</ecNumber>
    </submittedName>
</protein>
<dbReference type="GO" id="GO:0004668">
    <property type="term" value="F:protein-arginine deiminase activity"/>
    <property type="evidence" value="ECO:0007669"/>
    <property type="project" value="InterPro"/>
</dbReference>
<keyword evidence="3" id="KW-1185">Reference proteome</keyword>
<gene>
    <name evidence="2" type="ORF">AHMF7616_04863</name>
</gene>
<dbReference type="SUPFAM" id="SSF55909">
    <property type="entry name" value="Pentein"/>
    <property type="match status" value="1"/>
</dbReference>